<accession>E8MCY6</accession>
<name>E8MCY6_PHOS4</name>
<organism evidence="1 2">
    <name type="scientific">Vibrio sinaloensis DSM 21326</name>
    <dbReference type="NCBI Taxonomy" id="945550"/>
    <lineage>
        <taxon>Bacteria</taxon>
        <taxon>Pseudomonadati</taxon>
        <taxon>Pseudomonadota</taxon>
        <taxon>Gammaproteobacteria</taxon>
        <taxon>Vibrionales</taxon>
        <taxon>Vibrionaceae</taxon>
        <taxon>Vibrio</taxon>
        <taxon>Vibrio oreintalis group</taxon>
    </lineage>
</organism>
<comment type="caution">
    <text evidence="1">The sequence shown here is derived from an EMBL/GenBank/DDBJ whole genome shotgun (WGS) entry which is preliminary data.</text>
</comment>
<evidence type="ECO:0000313" key="2">
    <source>
        <dbReference type="Proteomes" id="UP000006228"/>
    </source>
</evidence>
<evidence type="ECO:0000313" key="1">
    <source>
        <dbReference type="EMBL" id="EGA68162.1"/>
    </source>
</evidence>
<sequence length="32" mass="3619">MHVTKSFVVVSFIVMKAELILSQTDDEFFAAD</sequence>
<dbReference type="Proteomes" id="UP000006228">
    <property type="component" value="Unassembled WGS sequence"/>
</dbReference>
<dbReference type="AlphaFoldDB" id="E8MCY6"/>
<proteinExistence type="predicted"/>
<dbReference type="EMBL" id="AEVT01000117">
    <property type="protein sequence ID" value="EGA68162.1"/>
    <property type="molecule type" value="Genomic_DNA"/>
</dbReference>
<gene>
    <name evidence="1" type="ORF">VISI1226_15516</name>
</gene>
<reference evidence="1 2" key="1">
    <citation type="journal article" date="2012" name="Int. J. Syst. Evol. Microbiol.">
        <title>Vibrio caribbeanicus sp. nov., isolated from the marine sponge Scleritoderma cyanea.</title>
        <authorList>
            <person name="Hoffmann M."/>
            <person name="Monday S.R."/>
            <person name="Allard M.W."/>
            <person name="Strain E.A."/>
            <person name="Whittaker P."/>
            <person name="Naum M."/>
            <person name="McCarthy P.J."/>
            <person name="Lopez J.V."/>
            <person name="Fischer M."/>
            <person name="Brown E.W."/>
        </authorList>
    </citation>
    <scope>NUCLEOTIDE SEQUENCE [LARGE SCALE GENOMIC DNA]</scope>
    <source>
        <strain evidence="2">DSMZ 21326</strain>
    </source>
</reference>
<protein>
    <submittedName>
        <fullName evidence="1">Uncharacterized protein</fullName>
    </submittedName>
</protein>